<sequence>MKTNIFMLQLAGFICIYSSLIVGATATAKAQEAVPLPNQTVINGLYSPTASERFFEEGKRKIEKESKILLNPKLKQGERLLKNNIGNRRISDELEEEKPIIDLLN</sequence>
<reference evidence="2 3" key="1">
    <citation type="submission" date="2017-06" db="EMBL/GenBank/DDBJ databases">
        <title>Genome sequencing of cyanobaciteial culture collection at National Institute for Environmental Studies (NIES).</title>
        <authorList>
            <person name="Hirose Y."/>
            <person name="Shimura Y."/>
            <person name="Fujisawa T."/>
            <person name="Nakamura Y."/>
            <person name="Kawachi M."/>
        </authorList>
    </citation>
    <scope>NUCLEOTIDE SEQUENCE [LARGE SCALE GENOMIC DNA]</scope>
    <source>
        <strain evidence="2 3">NIES-267</strain>
    </source>
</reference>
<name>A0A1Z4LNK2_9CYAN</name>
<evidence type="ECO:0000313" key="3">
    <source>
        <dbReference type="Proteomes" id="UP000218418"/>
    </source>
</evidence>
<feature type="chain" id="PRO_5013142657" evidence="1">
    <location>
        <begin position="31"/>
        <end position="105"/>
    </location>
</feature>
<keyword evidence="3" id="KW-1185">Reference proteome</keyword>
<gene>
    <name evidence="2" type="ORF">NIES267_22480</name>
</gene>
<keyword evidence="1" id="KW-0732">Signal</keyword>
<evidence type="ECO:0000256" key="1">
    <source>
        <dbReference type="SAM" id="SignalP"/>
    </source>
</evidence>
<accession>A0A1Z4LNK2</accession>
<feature type="signal peptide" evidence="1">
    <location>
        <begin position="1"/>
        <end position="30"/>
    </location>
</feature>
<evidence type="ECO:0000313" key="2">
    <source>
        <dbReference type="EMBL" id="BAY82764.1"/>
    </source>
</evidence>
<dbReference type="Proteomes" id="UP000218418">
    <property type="component" value="Chromosome"/>
</dbReference>
<dbReference type="EMBL" id="AP018227">
    <property type="protein sequence ID" value="BAY82764.1"/>
    <property type="molecule type" value="Genomic_DNA"/>
</dbReference>
<organism evidence="2 3">
    <name type="scientific">Calothrix parasitica NIES-267</name>
    <dbReference type="NCBI Taxonomy" id="1973488"/>
    <lineage>
        <taxon>Bacteria</taxon>
        <taxon>Bacillati</taxon>
        <taxon>Cyanobacteriota</taxon>
        <taxon>Cyanophyceae</taxon>
        <taxon>Nostocales</taxon>
        <taxon>Calotrichaceae</taxon>
        <taxon>Calothrix</taxon>
    </lineage>
</organism>
<protein>
    <submittedName>
        <fullName evidence="2">Uncharacterized protein</fullName>
    </submittedName>
</protein>
<proteinExistence type="predicted"/>
<dbReference type="AlphaFoldDB" id="A0A1Z4LNK2"/>